<comment type="similarity">
    <text evidence="2">Belongs to the SusD family.</text>
</comment>
<dbReference type="EMBL" id="VZAD01000034">
    <property type="protein sequence ID" value="MQP11107.1"/>
    <property type="molecule type" value="Genomic_DNA"/>
</dbReference>
<proteinExistence type="inferred from homology"/>
<feature type="domain" description="SusD-like N-terminal" evidence="7">
    <location>
        <begin position="21"/>
        <end position="231"/>
    </location>
</feature>
<keyword evidence="9" id="KW-1185">Reference proteome</keyword>
<gene>
    <name evidence="8" type="ORF">F7D20_03830</name>
</gene>
<evidence type="ECO:0000259" key="6">
    <source>
        <dbReference type="Pfam" id="PF07980"/>
    </source>
</evidence>
<evidence type="ECO:0000256" key="4">
    <source>
        <dbReference type="ARBA" id="ARBA00023136"/>
    </source>
</evidence>
<reference evidence="8 9" key="1">
    <citation type="submission" date="2019-09" db="EMBL/GenBank/DDBJ databases">
        <title>Distinct polysaccharide growth profiles of human intestinal Prevotella copri isolates.</title>
        <authorList>
            <person name="Fehlner-Peach H."/>
            <person name="Magnabosco C."/>
            <person name="Raghavan V."/>
            <person name="Scher J.U."/>
            <person name="Tett A."/>
            <person name="Cox L.M."/>
            <person name="Gottsegen C."/>
            <person name="Watters A."/>
            <person name="Wiltshire- Gordon J.D."/>
            <person name="Segata N."/>
            <person name="Bonneau R."/>
            <person name="Littman D.R."/>
        </authorList>
    </citation>
    <scope>NUCLEOTIDE SEQUENCE [LARGE SCALE GENOMIC DNA]</scope>
    <source>
        <strain evidence="9">iAQ1173</strain>
    </source>
</reference>
<name>A0A6A7W9D9_9BACT</name>
<evidence type="ECO:0000259" key="7">
    <source>
        <dbReference type="Pfam" id="PF14322"/>
    </source>
</evidence>
<protein>
    <submittedName>
        <fullName evidence="8">RagB/SusD family nutrient uptake outer membrane protein</fullName>
    </submittedName>
</protein>
<dbReference type="Pfam" id="PF14322">
    <property type="entry name" value="SusD-like_3"/>
    <property type="match status" value="1"/>
</dbReference>
<comment type="caution">
    <text evidence="8">The sequence shown here is derived from an EMBL/GenBank/DDBJ whole genome shotgun (WGS) entry which is preliminary data.</text>
</comment>
<evidence type="ECO:0000256" key="1">
    <source>
        <dbReference type="ARBA" id="ARBA00004442"/>
    </source>
</evidence>
<accession>A0A6A7W9D9</accession>
<dbReference type="OrthoDB" id="5694214at2"/>
<dbReference type="Gene3D" id="1.25.40.390">
    <property type="match status" value="1"/>
</dbReference>
<organism evidence="8 9">
    <name type="scientific">Segatella copri</name>
    <dbReference type="NCBI Taxonomy" id="165179"/>
    <lineage>
        <taxon>Bacteria</taxon>
        <taxon>Pseudomonadati</taxon>
        <taxon>Bacteroidota</taxon>
        <taxon>Bacteroidia</taxon>
        <taxon>Bacteroidales</taxon>
        <taxon>Prevotellaceae</taxon>
        <taxon>Segatella</taxon>
    </lineage>
</organism>
<evidence type="ECO:0000256" key="5">
    <source>
        <dbReference type="ARBA" id="ARBA00023237"/>
    </source>
</evidence>
<evidence type="ECO:0000256" key="3">
    <source>
        <dbReference type="ARBA" id="ARBA00022729"/>
    </source>
</evidence>
<dbReference type="InterPro" id="IPR011990">
    <property type="entry name" value="TPR-like_helical_dom_sf"/>
</dbReference>
<dbReference type="InterPro" id="IPR033985">
    <property type="entry name" value="SusD-like_N"/>
</dbReference>
<feature type="domain" description="RagB/SusD" evidence="6">
    <location>
        <begin position="355"/>
        <end position="608"/>
    </location>
</feature>
<keyword evidence="5" id="KW-0998">Cell outer membrane</keyword>
<dbReference type="GO" id="GO:0009279">
    <property type="term" value="C:cell outer membrane"/>
    <property type="evidence" value="ECO:0007669"/>
    <property type="project" value="UniProtKB-SubCell"/>
</dbReference>
<evidence type="ECO:0000256" key="2">
    <source>
        <dbReference type="ARBA" id="ARBA00006275"/>
    </source>
</evidence>
<dbReference type="RefSeq" id="WP_158462908.1">
    <property type="nucleotide sequence ID" value="NZ_VZAD01000034.1"/>
</dbReference>
<evidence type="ECO:0000313" key="8">
    <source>
        <dbReference type="EMBL" id="MQP11107.1"/>
    </source>
</evidence>
<evidence type="ECO:0000313" key="9">
    <source>
        <dbReference type="Proteomes" id="UP000384372"/>
    </source>
</evidence>
<dbReference type="SUPFAM" id="SSF48452">
    <property type="entry name" value="TPR-like"/>
    <property type="match status" value="1"/>
</dbReference>
<comment type="subcellular location">
    <subcellularLocation>
        <location evidence="1">Cell outer membrane</location>
    </subcellularLocation>
</comment>
<dbReference type="InterPro" id="IPR012944">
    <property type="entry name" value="SusD_RagB_dom"/>
</dbReference>
<keyword evidence="3" id="KW-0732">Signal</keyword>
<dbReference type="Pfam" id="PF07980">
    <property type="entry name" value="SusD_RagB"/>
    <property type="match status" value="1"/>
</dbReference>
<keyword evidence="4" id="KW-0472">Membrane</keyword>
<dbReference type="Proteomes" id="UP000384372">
    <property type="component" value="Unassembled WGS sequence"/>
</dbReference>
<sequence length="608" mass="68492">MKIKYVFTALLAGATLMSCNDYLDVESESQYNDKVVFSNTPLAENTVISIYSWFAATNSHRARYMPYYGMNTDAECYYDMAQPSSDNKTSLCTYSAFSANNWMASGKDPNAFTGFFNGIEAANCCIEGIRAYGNPESNADMAYLLGESLTLRAQYYYDLIRAWGDVPARFTSVKQSTIYLPKSDRDVIYKQIIADLKEAAGYLPWPGKAERTKTTERVNKAFALGLRARLILMAEGYSQRPTSLDNPTTYEVRRSNDPELTSTALLQEAYDDLKLVIRESGLALDATYEQFWNDLATDVITIEGSHKESIFEIPFNDGRGRFFYHFGVYHKSKSPHLAKTNYGGQNIPAPTLYYEYDNADQRRDVNCVPYKYDNGYTMAKLGDNDASAPSFNFGKYDYERMTRTVSSNDDGVNLPVLRYADILLMAAELANELEGPDAAKPYLKEVRNRAFAVADRPANVEAYVNAISSKADMLKAIQKERLLEFPGEMLRKQDLIRWNLLGTAVRQTVTDMRALRDRTGKYADVPTVVYTRTNAAGKLEYYGLAKGETAAPAGEGWTQLDYDFVSATVKDNMLANYFANDPDSRQYWPIFDSDINASNNALINNYGY</sequence>
<dbReference type="AlphaFoldDB" id="A0A6A7W9D9"/>
<dbReference type="PROSITE" id="PS51257">
    <property type="entry name" value="PROKAR_LIPOPROTEIN"/>
    <property type="match status" value="1"/>
</dbReference>